<dbReference type="PROSITE" id="PS00028">
    <property type="entry name" value="ZINC_FINGER_C2H2_1"/>
    <property type="match status" value="7"/>
</dbReference>
<organism evidence="10 11">
    <name type="scientific">Euroglyphus maynei</name>
    <name type="common">Mayne's house dust mite</name>
    <dbReference type="NCBI Taxonomy" id="6958"/>
    <lineage>
        <taxon>Eukaryota</taxon>
        <taxon>Metazoa</taxon>
        <taxon>Ecdysozoa</taxon>
        <taxon>Arthropoda</taxon>
        <taxon>Chelicerata</taxon>
        <taxon>Arachnida</taxon>
        <taxon>Acari</taxon>
        <taxon>Acariformes</taxon>
        <taxon>Sarcoptiformes</taxon>
        <taxon>Astigmata</taxon>
        <taxon>Psoroptidia</taxon>
        <taxon>Analgoidea</taxon>
        <taxon>Pyroglyphidae</taxon>
        <taxon>Pyroglyphinae</taxon>
        <taxon>Euroglyphus</taxon>
    </lineage>
</organism>
<feature type="compositionally biased region" description="Low complexity" evidence="8">
    <location>
        <begin position="11"/>
        <end position="22"/>
    </location>
</feature>
<comment type="caution">
    <text evidence="10">The sequence shown here is derived from an EMBL/GenBank/DDBJ whole genome shotgun (WGS) entry which is preliminary data.</text>
</comment>
<proteinExistence type="predicted"/>
<dbReference type="Proteomes" id="UP000194236">
    <property type="component" value="Unassembled WGS sequence"/>
</dbReference>
<feature type="compositionally biased region" description="Basic and acidic residues" evidence="8">
    <location>
        <begin position="757"/>
        <end position="766"/>
    </location>
</feature>
<evidence type="ECO:0000256" key="7">
    <source>
        <dbReference type="PROSITE-ProRule" id="PRU00042"/>
    </source>
</evidence>
<evidence type="ECO:0000256" key="3">
    <source>
        <dbReference type="ARBA" id="ARBA00022737"/>
    </source>
</evidence>
<dbReference type="Gene3D" id="3.30.160.60">
    <property type="entry name" value="Classic Zinc Finger"/>
    <property type="match status" value="3"/>
</dbReference>
<feature type="domain" description="C2H2-type" evidence="9">
    <location>
        <begin position="365"/>
        <end position="394"/>
    </location>
</feature>
<dbReference type="InterPro" id="IPR036236">
    <property type="entry name" value="Znf_C2H2_sf"/>
</dbReference>
<keyword evidence="5" id="KW-0805">Transcription regulation</keyword>
<evidence type="ECO:0000256" key="4">
    <source>
        <dbReference type="ARBA" id="ARBA00022833"/>
    </source>
</evidence>
<protein>
    <submittedName>
        <fullName evidence="10">Zinc finger homeobox protein 4-like protein</fullName>
    </submittedName>
</protein>
<dbReference type="SUPFAM" id="SSF57667">
    <property type="entry name" value="beta-beta-alpha zinc fingers"/>
    <property type="match status" value="2"/>
</dbReference>
<evidence type="ECO:0000313" key="11">
    <source>
        <dbReference type="Proteomes" id="UP000194236"/>
    </source>
</evidence>
<evidence type="ECO:0000256" key="5">
    <source>
        <dbReference type="ARBA" id="ARBA00023015"/>
    </source>
</evidence>
<dbReference type="GO" id="GO:0000978">
    <property type="term" value="F:RNA polymerase II cis-regulatory region sequence-specific DNA binding"/>
    <property type="evidence" value="ECO:0007669"/>
    <property type="project" value="TreeGrafter"/>
</dbReference>
<dbReference type="GO" id="GO:0008270">
    <property type="term" value="F:zinc ion binding"/>
    <property type="evidence" value="ECO:0007669"/>
    <property type="project" value="UniProtKB-KW"/>
</dbReference>
<evidence type="ECO:0000259" key="9">
    <source>
        <dbReference type="PROSITE" id="PS50157"/>
    </source>
</evidence>
<dbReference type="PANTHER" id="PTHR45891:SF3">
    <property type="entry name" value="ZINC FINGER PROTEIN 2"/>
    <property type="match status" value="1"/>
</dbReference>
<dbReference type="PANTHER" id="PTHR45891">
    <property type="entry name" value="ZINC FINGER HOMEOBOX PROTEIN"/>
    <property type="match status" value="1"/>
</dbReference>
<feature type="domain" description="C2H2-type" evidence="9">
    <location>
        <begin position="73"/>
        <end position="101"/>
    </location>
</feature>
<dbReference type="Pfam" id="PF13894">
    <property type="entry name" value="zf-C2H2_4"/>
    <property type="match status" value="1"/>
</dbReference>
<feature type="compositionally biased region" description="Acidic residues" evidence="8">
    <location>
        <begin position="810"/>
        <end position="819"/>
    </location>
</feature>
<gene>
    <name evidence="10" type="ORF">BLA29_001707</name>
</gene>
<keyword evidence="10" id="KW-0371">Homeobox</keyword>
<reference evidence="10 11" key="1">
    <citation type="submission" date="2017-03" db="EMBL/GenBank/DDBJ databases">
        <title>Genome Survey of Euroglyphus maynei.</title>
        <authorList>
            <person name="Arlian L.G."/>
            <person name="Morgan M.S."/>
            <person name="Rider S.D."/>
        </authorList>
    </citation>
    <scope>NUCLEOTIDE SEQUENCE [LARGE SCALE GENOMIC DNA]</scope>
    <source>
        <strain evidence="10">Arlian Lab</strain>
        <tissue evidence="10">Whole body</tissue>
    </source>
</reference>
<feature type="domain" description="C2H2-type" evidence="9">
    <location>
        <begin position="485"/>
        <end position="514"/>
    </location>
</feature>
<keyword evidence="11" id="KW-1185">Reference proteome</keyword>
<evidence type="ECO:0000256" key="6">
    <source>
        <dbReference type="ARBA" id="ARBA00023163"/>
    </source>
</evidence>
<keyword evidence="4" id="KW-0862">Zinc</keyword>
<evidence type="ECO:0000256" key="8">
    <source>
        <dbReference type="SAM" id="MobiDB-lite"/>
    </source>
</evidence>
<keyword evidence="7" id="KW-0863">Zinc-finger</keyword>
<keyword evidence="3" id="KW-0677">Repeat</keyword>
<feature type="non-terminal residue" evidence="10">
    <location>
        <position position="828"/>
    </location>
</feature>
<sequence length="828" mass="92989">MEQFKLVGQIQQNNNEQESQSSPAINCPFCPYSNTLELHVQMHILTAHHQQQPLNDQQQQQQQSKSNSTIPTILCPLCQEPFNEKNHLECHLVEIHNVNKEGVQRLMLLVDTTDSHMKQSGGGGGGSQYQCWRNGCGQTFKTVMATQQHFKEQHFAKCIKLTNNSASNLPSNASVSDRHVYKYRCTQCSLAFKTFEKLQLHSQYHLIRAATQCVICGRSFRSVESLQKHVESSHSNLNDDELEQYKANLINNQLLFALGRNGGILDPSTTELLKKESFRNENDNDDESMDMENGAIDLANNNNNKDHDSLLDNNMEQTSGQSSNLDNVSSAVNIFNGNVDNATLEDYLNSQHLAEDNYNDPNRRFKCHRCKVAFTRQSYLTSHNKTLLHRKGEKMSYPMEKYLDPNRPFKCEICKESFTQKNILLVHYNSVSHLHKLKQSMKESSAAVAASVLASATNNSNHSSTTSTVNESMMNEDDNNENKLYKCNLCKVNYSMASSLHQHLRSSLHQQRTSKLHELAQSGQLDLSLPLIEPINQNDMNINNNNSPSSSMTKINSTSVETSAKTNSTSPNLNKFPEMLMANLNEQQQQALAFQQAALNLALATRTNPNQTGSFDNNQTSSMMNQMNGGGAGNSQSPFTCVKCGASFISQEAQIQHQQLCGLFGNITNVTNMQLVAAQQAKQQALSKLSNLHGPLYRNKPQLYKHLLETWGFEIVMQFNESNQKNKNPDDCNKNIDDVDEENIVNNVDDDNDDDEQQSKNDKIDEIVTTAANNVDTSEPIEQTDDSKTMNNKQENIDDTAAMTETTNGNDDDDNDENATPEINKCQC</sequence>
<keyword evidence="2" id="KW-0479">Metal-binding</keyword>
<dbReference type="SMART" id="SM00355">
    <property type="entry name" value="ZnF_C2H2"/>
    <property type="match status" value="9"/>
</dbReference>
<feature type="region of interest" description="Disordered" evidence="8">
    <location>
        <begin position="1"/>
        <end position="24"/>
    </location>
</feature>
<feature type="region of interest" description="Disordered" evidence="8">
    <location>
        <begin position="458"/>
        <end position="477"/>
    </location>
</feature>
<dbReference type="OrthoDB" id="6417226at2759"/>
<feature type="domain" description="C2H2-type" evidence="9">
    <location>
        <begin position="211"/>
        <end position="239"/>
    </location>
</feature>
<dbReference type="SMART" id="SM00451">
    <property type="entry name" value="ZnF_U1"/>
    <property type="match status" value="3"/>
</dbReference>
<feature type="domain" description="C2H2-type" evidence="9">
    <location>
        <begin position="409"/>
        <end position="440"/>
    </location>
</feature>
<evidence type="ECO:0000256" key="1">
    <source>
        <dbReference type="ARBA" id="ARBA00004123"/>
    </source>
</evidence>
<feature type="region of interest" description="Disordered" evidence="8">
    <location>
        <begin position="744"/>
        <end position="828"/>
    </location>
</feature>
<feature type="compositionally biased region" description="Polar residues" evidence="8">
    <location>
        <begin position="770"/>
        <end position="781"/>
    </location>
</feature>
<feature type="domain" description="C2H2-type" evidence="9">
    <location>
        <begin position="183"/>
        <end position="205"/>
    </location>
</feature>
<accession>A0A1Y3BMX2</accession>
<dbReference type="AlphaFoldDB" id="A0A1Y3BMX2"/>
<dbReference type="InterPro" id="IPR051968">
    <property type="entry name" value="ZnFinger_Homeobox_TR"/>
</dbReference>
<dbReference type="InterPro" id="IPR013087">
    <property type="entry name" value="Znf_C2H2_type"/>
</dbReference>
<keyword evidence="10" id="KW-0238">DNA-binding</keyword>
<evidence type="ECO:0000313" key="10">
    <source>
        <dbReference type="EMBL" id="OTF81278.1"/>
    </source>
</evidence>
<keyword evidence="6" id="KW-0804">Transcription</keyword>
<dbReference type="PROSITE" id="PS50157">
    <property type="entry name" value="ZINC_FINGER_C2H2_2"/>
    <property type="match status" value="6"/>
</dbReference>
<feature type="compositionally biased region" description="Acidic residues" evidence="8">
    <location>
        <begin position="744"/>
        <end position="756"/>
    </location>
</feature>
<dbReference type="GO" id="GO:0005634">
    <property type="term" value="C:nucleus"/>
    <property type="evidence" value="ECO:0007669"/>
    <property type="project" value="UniProtKB-SubCell"/>
</dbReference>
<feature type="compositionally biased region" description="Low complexity" evidence="8">
    <location>
        <begin position="458"/>
        <end position="473"/>
    </location>
</feature>
<dbReference type="GO" id="GO:0000981">
    <property type="term" value="F:DNA-binding transcription factor activity, RNA polymerase II-specific"/>
    <property type="evidence" value="ECO:0007669"/>
    <property type="project" value="TreeGrafter"/>
</dbReference>
<name>A0A1Y3BMX2_EURMA</name>
<comment type="subcellular location">
    <subcellularLocation>
        <location evidence="1">Nucleus</location>
    </subcellularLocation>
</comment>
<dbReference type="EMBL" id="MUJZ01014436">
    <property type="protein sequence ID" value="OTF81278.1"/>
    <property type="molecule type" value="Genomic_DNA"/>
</dbReference>
<evidence type="ECO:0000256" key="2">
    <source>
        <dbReference type="ARBA" id="ARBA00022723"/>
    </source>
</evidence>
<dbReference type="InterPro" id="IPR003604">
    <property type="entry name" value="Matrin/U1-like-C_Znf_C2H2"/>
</dbReference>